<dbReference type="GeneID" id="78529526"/>
<dbReference type="AlphaFoldDB" id="A0A0C9M5S2"/>
<evidence type="ECO:0000313" key="2">
    <source>
        <dbReference type="Proteomes" id="UP000032025"/>
    </source>
</evidence>
<sequence>MIDLNSKARALFQEAHDILQSQGDKNWIIGIENALKELDAGNTDGAGSIYRSMVAGGRGFSEYNIWIDEYQNRLEVNERLDQIKDELWRIFK</sequence>
<evidence type="ECO:0000313" key="1">
    <source>
        <dbReference type="EMBL" id="GAN15645.1"/>
    </source>
</evidence>
<comment type="caution">
    <text evidence="1">The sequence shown here is derived from an EMBL/GenBank/DDBJ whole genome shotgun (WGS) entry which is preliminary data.</text>
</comment>
<reference evidence="1 2" key="1">
    <citation type="submission" date="2014-08" db="EMBL/GenBank/DDBJ databases">
        <title>Whole genome shotgun sequence of Sphingomonas paucimobilis NBRC 13935.</title>
        <authorList>
            <person name="Hosoyama A."/>
            <person name="Hashimoto M."/>
            <person name="Hosoyama Y."/>
            <person name="Noguchi M."/>
            <person name="Uohara A."/>
            <person name="Ohji S."/>
            <person name="Katano-Makiyama Y."/>
            <person name="Ichikawa N."/>
            <person name="Kimura A."/>
            <person name="Yamazoe A."/>
            <person name="Fujita N."/>
        </authorList>
    </citation>
    <scope>NUCLEOTIDE SEQUENCE [LARGE SCALE GENOMIC DNA]</scope>
    <source>
        <strain evidence="1 2">NBRC 13935</strain>
    </source>
</reference>
<protein>
    <submittedName>
        <fullName evidence="1">DNA, contig: SP662</fullName>
    </submittedName>
</protein>
<proteinExistence type="predicted"/>
<gene>
    <name evidence="1" type="ORF">SP6_62_00220</name>
</gene>
<name>A0A0C9M5S2_SPHPI</name>
<dbReference type="RefSeq" id="WP_128130772.1">
    <property type="nucleotide sequence ID" value="NZ_BBJS01000062.1"/>
</dbReference>
<accession>A0A0C9M5S2</accession>
<keyword evidence="2" id="KW-1185">Reference proteome</keyword>
<dbReference type="EMBL" id="BBJS01000062">
    <property type="protein sequence ID" value="GAN15645.1"/>
    <property type="molecule type" value="Genomic_DNA"/>
</dbReference>
<organism evidence="1 2">
    <name type="scientific">Sphingomonas paucimobilis NBRC 13935</name>
    <dbReference type="NCBI Taxonomy" id="1219050"/>
    <lineage>
        <taxon>Bacteria</taxon>
        <taxon>Pseudomonadati</taxon>
        <taxon>Pseudomonadota</taxon>
        <taxon>Alphaproteobacteria</taxon>
        <taxon>Sphingomonadales</taxon>
        <taxon>Sphingomonadaceae</taxon>
        <taxon>Sphingomonas</taxon>
    </lineage>
</organism>
<dbReference type="Proteomes" id="UP000032025">
    <property type="component" value="Unassembled WGS sequence"/>
</dbReference>